<keyword evidence="2" id="KW-0732">Signal</keyword>
<sequence>MKKSILILSLIVVLLTAIVAISGKTNESTPLSNVAVVDIQKVLESTKDWKELNQSYQEDQQFYQRQLDALVAEYKKMKDEGASNEELFAKQQEILAKKAQYEQTLQSTYNAKTQVIVDQIRKRINSYADFMGYDLILTKEAVIYSKEVFDITDQVIEYLRGFENK</sequence>
<dbReference type="SMART" id="SM00935">
    <property type="entry name" value="OmpH"/>
    <property type="match status" value="1"/>
</dbReference>
<dbReference type="InterPro" id="IPR024930">
    <property type="entry name" value="Skp_dom_sf"/>
</dbReference>
<dbReference type="Pfam" id="PF03938">
    <property type="entry name" value="OmpH"/>
    <property type="match status" value="1"/>
</dbReference>
<evidence type="ECO:0000256" key="3">
    <source>
        <dbReference type="SAM" id="Coils"/>
    </source>
</evidence>
<dbReference type="STRING" id="521045.Kole_1953"/>
<reference evidence="4 5" key="1">
    <citation type="submission" date="2009-06" db="EMBL/GenBank/DDBJ databases">
        <title>Complete sequence of Thermotogales bacterium TBF 19.5.1.</title>
        <authorList>
            <consortium name="US DOE Joint Genome Institute"/>
            <person name="Lucas S."/>
            <person name="Copeland A."/>
            <person name="Lapidus A."/>
            <person name="Glavina del Rio T."/>
            <person name="Tice H."/>
            <person name="Bruce D."/>
            <person name="Goodwin L."/>
            <person name="Pitluck S."/>
            <person name="Chertkov O."/>
            <person name="Brettin T."/>
            <person name="Detter J.C."/>
            <person name="Han C."/>
            <person name="Schmutz J."/>
            <person name="Larimer F."/>
            <person name="Land M."/>
            <person name="Hauser L."/>
            <person name="Kyrpides N."/>
            <person name="Ovchinnikova G."/>
            <person name="Noll K."/>
        </authorList>
    </citation>
    <scope>NUCLEOTIDE SEQUENCE [LARGE SCALE GENOMIC DNA]</scope>
    <source>
        <strain evidence="5">ATCC BAA-1733 / DSM 21960 / TBF 19.5.1</strain>
    </source>
</reference>
<comment type="similarity">
    <text evidence="1">Belongs to the Skp family.</text>
</comment>
<dbReference type="EMBL" id="CP001634">
    <property type="protein sequence ID" value="ACR80634.1"/>
    <property type="molecule type" value="Genomic_DNA"/>
</dbReference>
<evidence type="ECO:0000313" key="5">
    <source>
        <dbReference type="Proteomes" id="UP000002382"/>
    </source>
</evidence>
<name>C5CGW5_KOSOT</name>
<dbReference type="PANTHER" id="PTHR35089">
    <property type="entry name" value="CHAPERONE PROTEIN SKP"/>
    <property type="match status" value="1"/>
</dbReference>
<dbReference type="GO" id="GO:0050821">
    <property type="term" value="P:protein stabilization"/>
    <property type="evidence" value="ECO:0007669"/>
    <property type="project" value="TreeGrafter"/>
</dbReference>
<dbReference type="AlphaFoldDB" id="C5CGW5"/>
<gene>
    <name evidence="4" type="ordered locus">Kole_1953</name>
</gene>
<dbReference type="SUPFAM" id="SSF111384">
    <property type="entry name" value="OmpH-like"/>
    <property type="match status" value="1"/>
</dbReference>
<keyword evidence="5" id="KW-1185">Reference proteome</keyword>
<dbReference type="GO" id="GO:0005829">
    <property type="term" value="C:cytosol"/>
    <property type="evidence" value="ECO:0007669"/>
    <property type="project" value="TreeGrafter"/>
</dbReference>
<dbReference type="InterPro" id="IPR005632">
    <property type="entry name" value="Chaperone_Skp"/>
</dbReference>
<feature type="coiled-coil region" evidence="3">
    <location>
        <begin position="53"/>
        <end position="80"/>
    </location>
</feature>
<keyword evidence="3" id="KW-0175">Coiled coil</keyword>
<protein>
    <submittedName>
        <fullName evidence="4">Outer membrane chaperone Skp (OmpH)</fullName>
    </submittedName>
</protein>
<dbReference type="Proteomes" id="UP000002382">
    <property type="component" value="Chromosome"/>
</dbReference>
<dbReference type="PANTHER" id="PTHR35089:SF1">
    <property type="entry name" value="CHAPERONE PROTEIN SKP"/>
    <property type="match status" value="1"/>
</dbReference>
<evidence type="ECO:0000256" key="2">
    <source>
        <dbReference type="ARBA" id="ARBA00022729"/>
    </source>
</evidence>
<organism evidence="4 5">
    <name type="scientific">Kosmotoga olearia (strain ATCC BAA-1733 / DSM 21960 / TBF 19.5.1)</name>
    <dbReference type="NCBI Taxonomy" id="521045"/>
    <lineage>
        <taxon>Bacteria</taxon>
        <taxon>Thermotogati</taxon>
        <taxon>Thermotogota</taxon>
        <taxon>Thermotogae</taxon>
        <taxon>Kosmotogales</taxon>
        <taxon>Kosmotogaceae</taxon>
        <taxon>Kosmotoga</taxon>
    </lineage>
</organism>
<dbReference type="RefSeq" id="WP_015869277.1">
    <property type="nucleotide sequence ID" value="NC_012785.1"/>
</dbReference>
<dbReference type="eggNOG" id="COG2825">
    <property type="taxonomic scope" value="Bacteria"/>
</dbReference>
<proteinExistence type="inferred from homology"/>
<evidence type="ECO:0000313" key="4">
    <source>
        <dbReference type="EMBL" id="ACR80634.1"/>
    </source>
</evidence>
<evidence type="ECO:0000256" key="1">
    <source>
        <dbReference type="ARBA" id="ARBA00009091"/>
    </source>
</evidence>
<dbReference type="HOGENOM" id="CLU_136738_0_0_0"/>
<dbReference type="OrthoDB" id="47102at2"/>
<dbReference type="Gene3D" id="3.30.910.20">
    <property type="entry name" value="Skp domain"/>
    <property type="match status" value="1"/>
</dbReference>
<reference evidence="4 5" key="2">
    <citation type="journal article" date="2011" name="J. Bacteriol.">
        <title>Genome Sequence of Kosmotoga olearia Strain TBF 19.5.1, a Thermophilic Bacterium with a Wide Growth Temperature Range, Isolated from the Troll B Oil Platform in the North Sea.</title>
        <authorList>
            <person name="Swithers K.S."/>
            <person name="Dipippo J.L."/>
            <person name="Bruce D.C."/>
            <person name="Detter C."/>
            <person name="Tapia R."/>
            <person name="Han S."/>
            <person name="Goodwin L.A."/>
            <person name="Han J."/>
            <person name="Woyke T."/>
            <person name="Pitluck S."/>
            <person name="Pennacchio L."/>
            <person name="Nolan M."/>
            <person name="Mikhailova N."/>
            <person name="Land M.L."/>
            <person name="Nesbo C.L."/>
            <person name="Gogarten J.P."/>
            <person name="Noll K.M."/>
        </authorList>
    </citation>
    <scope>NUCLEOTIDE SEQUENCE [LARGE SCALE GENOMIC DNA]</scope>
    <source>
        <strain evidence="5">ATCC BAA-1733 / DSM 21960 / TBF 19.5.1</strain>
    </source>
</reference>
<accession>C5CGW5</accession>
<dbReference type="KEGG" id="kol:Kole_1953"/>
<dbReference type="GO" id="GO:0051082">
    <property type="term" value="F:unfolded protein binding"/>
    <property type="evidence" value="ECO:0007669"/>
    <property type="project" value="InterPro"/>
</dbReference>